<reference evidence="2" key="1">
    <citation type="journal article" date="2009" name="PLoS ONE">
        <title>Methylobacterium genome sequences: a reference blueprint to investigate microbial metabolism of C1 compounds from natural and industrial sources.</title>
        <authorList>
            <person name="Vuilleumier S."/>
            <person name="Chistoserdova L."/>
            <person name="Lee M.-C."/>
            <person name="Bringel F."/>
            <person name="Lajus A."/>
            <person name="Zhou Y."/>
            <person name="Gourion B."/>
            <person name="Barbe V."/>
            <person name="Chang J."/>
            <person name="Cruveiller S."/>
            <person name="Dossat C."/>
            <person name="Gillett W."/>
            <person name="Gruffaz C."/>
            <person name="Haugen E."/>
            <person name="Hourcade E."/>
            <person name="Levy R."/>
            <person name="Mangenot S."/>
            <person name="Muller E."/>
            <person name="Nadalig T."/>
            <person name="Pagni M."/>
            <person name="Penny C."/>
            <person name="Peyraud R."/>
            <person name="Robinson D.G."/>
            <person name="Roche D."/>
            <person name="Rouy Z."/>
            <person name="Saenampechek C."/>
            <person name="Salvignol G."/>
            <person name="Vallenet D."/>
            <person name="Wu Z."/>
            <person name="Marx C.J."/>
            <person name="Vorholt J.A."/>
            <person name="Olson M.V."/>
            <person name="Kaul R."/>
            <person name="Weissenbach J."/>
            <person name="Medigue C."/>
            <person name="Lidstrom M.E."/>
        </authorList>
    </citation>
    <scope>NUCLEOTIDE SEQUENCE [LARGE SCALE GENOMIC DNA]</scope>
    <source>
        <strain evidence="2">DSM 6343 / CIP 106787 / DM4</strain>
    </source>
</reference>
<organism evidence="1 2">
    <name type="scientific">Methylorubrum extorquens (strain DSM 6343 / CIP 106787 / DM4)</name>
    <name type="common">Methylobacterium extorquens</name>
    <dbReference type="NCBI Taxonomy" id="661410"/>
    <lineage>
        <taxon>Bacteria</taxon>
        <taxon>Pseudomonadati</taxon>
        <taxon>Pseudomonadota</taxon>
        <taxon>Alphaproteobacteria</taxon>
        <taxon>Hyphomicrobiales</taxon>
        <taxon>Methylobacteriaceae</taxon>
        <taxon>Methylorubrum</taxon>
    </lineage>
</organism>
<dbReference type="HOGENOM" id="CLU_2844825_0_0_5"/>
<dbReference type="KEGG" id="mdi:METDI4621"/>
<evidence type="ECO:0000313" key="2">
    <source>
        <dbReference type="Proteomes" id="UP000008070"/>
    </source>
</evidence>
<sequence>MGRFVQAARPWSDAREAKPVAKAMVVATTAPRNPPFNTRIREKIRERIALAGIPDLSGRMKRADR</sequence>
<dbReference type="Proteomes" id="UP000008070">
    <property type="component" value="Chromosome"/>
</dbReference>
<dbReference type="AlphaFoldDB" id="C7CGD1"/>
<gene>
    <name evidence="1" type="ORF">METD_I4621</name>
</gene>
<evidence type="ECO:0000313" key="1">
    <source>
        <dbReference type="EMBL" id="CAX26243.1"/>
    </source>
</evidence>
<protein>
    <submittedName>
        <fullName evidence="1">Uncharacterized protein</fullName>
    </submittedName>
</protein>
<proteinExistence type="predicted"/>
<dbReference type="EMBL" id="FP103042">
    <property type="protein sequence ID" value="CAX26243.1"/>
    <property type="molecule type" value="Genomic_DNA"/>
</dbReference>
<name>C7CGD1_METED</name>
<accession>C7CGD1</accession>